<dbReference type="InterPro" id="IPR008965">
    <property type="entry name" value="CBM2/CBM3_carb-bd_dom_sf"/>
</dbReference>
<dbReference type="GO" id="GO:0004553">
    <property type="term" value="F:hydrolase activity, hydrolyzing O-glycosyl compounds"/>
    <property type="evidence" value="ECO:0007669"/>
    <property type="project" value="InterPro"/>
</dbReference>
<dbReference type="Gene3D" id="2.60.40.290">
    <property type="match status" value="1"/>
</dbReference>
<dbReference type="InterPro" id="IPR012291">
    <property type="entry name" value="CBM2_carb-bd_dom_sf"/>
</dbReference>
<protein>
    <recommendedName>
        <fullName evidence="4">CBM2 domain-containing protein</fullName>
    </recommendedName>
</protein>
<dbReference type="Proteomes" id="UP000295258">
    <property type="component" value="Unassembled WGS sequence"/>
</dbReference>
<evidence type="ECO:0000313" key="3">
    <source>
        <dbReference type="Proteomes" id="UP000295258"/>
    </source>
</evidence>
<feature type="region of interest" description="Disordered" evidence="1">
    <location>
        <begin position="1"/>
        <end position="281"/>
    </location>
</feature>
<feature type="compositionally biased region" description="Polar residues" evidence="1">
    <location>
        <begin position="409"/>
        <end position="419"/>
    </location>
</feature>
<name>A0A4R4W7B6_9ACTN</name>
<dbReference type="AlphaFoldDB" id="A0A4R4W7B6"/>
<feature type="compositionally biased region" description="Basic and acidic residues" evidence="1">
    <location>
        <begin position="154"/>
        <end position="176"/>
    </location>
</feature>
<keyword evidence="3" id="KW-1185">Reference proteome</keyword>
<feature type="compositionally biased region" description="Low complexity" evidence="1">
    <location>
        <begin position="219"/>
        <end position="231"/>
    </location>
</feature>
<organism evidence="2 3">
    <name type="scientific">Nonomuraea deserti</name>
    <dbReference type="NCBI Taxonomy" id="1848322"/>
    <lineage>
        <taxon>Bacteria</taxon>
        <taxon>Bacillati</taxon>
        <taxon>Actinomycetota</taxon>
        <taxon>Actinomycetes</taxon>
        <taxon>Streptosporangiales</taxon>
        <taxon>Streptosporangiaceae</taxon>
        <taxon>Nonomuraea</taxon>
    </lineage>
</organism>
<feature type="compositionally biased region" description="Acidic residues" evidence="1">
    <location>
        <begin position="338"/>
        <end position="348"/>
    </location>
</feature>
<dbReference type="RefSeq" id="WP_132594469.1">
    <property type="nucleotide sequence ID" value="NZ_SMKO01000018.1"/>
</dbReference>
<feature type="compositionally biased region" description="Low complexity" evidence="1">
    <location>
        <begin position="436"/>
        <end position="450"/>
    </location>
</feature>
<feature type="compositionally biased region" description="Low complexity" evidence="1">
    <location>
        <begin position="240"/>
        <end position="249"/>
    </location>
</feature>
<dbReference type="EMBL" id="SMKO01000018">
    <property type="protein sequence ID" value="TDD09090.1"/>
    <property type="molecule type" value="Genomic_DNA"/>
</dbReference>
<feature type="region of interest" description="Disordered" evidence="1">
    <location>
        <begin position="321"/>
        <end position="451"/>
    </location>
</feature>
<evidence type="ECO:0008006" key="4">
    <source>
        <dbReference type="Google" id="ProtNLM"/>
    </source>
</evidence>
<proteinExistence type="predicted"/>
<evidence type="ECO:0000256" key="1">
    <source>
        <dbReference type="SAM" id="MobiDB-lite"/>
    </source>
</evidence>
<dbReference type="SUPFAM" id="SSF49384">
    <property type="entry name" value="Carbohydrate-binding domain"/>
    <property type="match status" value="1"/>
</dbReference>
<accession>A0A4R4W7B6</accession>
<reference evidence="2 3" key="1">
    <citation type="submission" date="2019-03" db="EMBL/GenBank/DDBJ databases">
        <title>Draft genome sequences of novel Actinobacteria.</title>
        <authorList>
            <person name="Sahin N."/>
            <person name="Ay H."/>
            <person name="Saygin H."/>
        </authorList>
    </citation>
    <scope>NUCLEOTIDE SEQUENCE [LARGE SCALE GENOMIC DNA]</scope>
    <source>
        <strain evidence="2 3">KC310</strain>
    </source>
</reference>
<comment type="caution">
    <text evidence="2">The sequence shown here is derived from an EMBL/GenBank/DDBJ whole genome shotgun (WGS) entry which is preliminary data.</text>
</comment>
<dbReference type="GO" id="GO:0030247">
    <property type="term" value="F:polysaccharide binding"/>
    <property type="evidence" value="ECO:0007669"/>
    <property type="project" value="InterPro"/>
</dbReference>
<gene>
    <name evidence="2" type="ORF">E1292_10425</name>
</gene>
<sequence length="546" mass="56027">MPRRTDAPPPRAPQSEPFETTGAFALPADAASGFPPASDSRSPFQPPQRGEEAGPMETTGAFARPPEWGPPADRPFNRPGAGPTGDPADQTAVFGGPAGMPAPGAPGSGHASAFSRPADDGQFGDPAHQPFGDPAHQPFGGPANQPGPFGAPGERSDPFASDDRSGPFGGPDDRTAFFDGAADRSGFFDEPDDRTARFDVPPGPVHSSGPPEPGDVKVAGAPTAAHAPAWANTETGFLGSGWSSDSGPGEPEEPRDRRGRRKGRRDDELLPGASPSGGKGRVALLSVAAVAVVLGGTVAGVKFMSTSGGTDKCAGTTCAAVQGATNRPGPEVSQPPVEETEPEEEPSDEPVKDTGPAETPTPTVTYNPRPRHTEQARPTPTKTRVKKSKEPAKEPAQEPAQEPDEESVPQDTPMDQPSSVDADIGAAPTTTSVPEPTDSGSFGSPPGTGSVNVQQTIRQRMTTYAVNLRLSNTSTETLQNPTVSVPVEGRVVDVRGADWTQDGDLLILDVSAQLAAGATVEVSFTATGRGAPAANCGMVTGECVVS</sequence>
<evidence type="ECO:0000313" key="2">
    <source>
        <dbReference type="EMBL" id="TDD09090.1"/>
    </source>
</evidence>